<sequence>MNATILYVDACKCMLSLEAGNQAVSDQLIHLLPKLRQALSCRVCRRLLIDPYGSHLCQHYVCKGCLRKKRSLNPGCRWCTNLEKLTEDRQTRILLACYQKLCECIAQKTAIIQRLAIAPQNGEYDKTLAIIQEAVTSPISLANCQNEQSNQVPANNTPARESNSSISSSGGNSNMASESRVNEVKLPPEVKILAPQKIARILAEPAASKNHKEKKRKRKPFKGTYYNYGKKKKTSLRLTVSAPNLSSNSKATGGVDMDTETLDFGTKNSAQKISKEEEGEESMDVDVVDNMEVGQKLEQQKQPVTVTPPGKNRLKKGKLKRCACGTSSKLQNTRCVSTRCPCFNDGGSCECCPCLNCGNPFNNNNDKLLSDDGCKLRNHQFLKSDPVH</sequence>
<evidence type="ECO:0000256" key="5">
    <source>
        <dbReference type="SAM" id="MobiDB-lite"/>
    </source>
</evidence>
<dbReference type="InterPro" id="IPR032049">
    <property type="entry name" value="Msl2-CXC"/>
</dbReference>
<proteinExistence type="inferred from homology"/>
<dbReference type="PANTHER" id="PTHR16048">
    <property type="entry name" value="MSL2-RELATED"/>
    <property type="match status" value="1"/>
</dbReference>
<dbReference type="PROSITE" id="PS00518">
    <property type="entry name" value="ZF_RING_1"/>
    <property type="match status" value="1"/>
</dbReference>
<dbReference type="InterPro" id="IPR037922">
    <property type="entry name" value="MSL2"/>
</dbReference>
<evidence type="ECO:0000256" key="3">
    <source>
        <dbReference type="ARBA" id="ARBA00022833"/>
    </source>
</evidence>
<comment type="similarity">
    <text evidence="4">Belongs to the MSL2 family.</text>
</comment>
<dbReference type="InterPro" id="IPR032043">
    <property type="entry name" value="Msl2_Znf-RING"/>
</dbReference>
<accession>A0ABN8NI08</accession>
<gene>
    <name evidence="7" type="ORF">PLOB_00014817</name>
</gene>
<feature type="compositionally biased region" description="Low complexity" evidence="5">
    <location>
        <begin position="161"/>
        <end position="179"/>
    </location>
</feature>
<feature type="region of interest" description="Disordered" evidence="5">
    <location>
        <begin position="203"/>
        <end position="226"/>
    </location>
</feature>
<feature type="compositionally biased region" description="Polar residues" evidence="5">
    <location>
        <begin position="147"/>
        <end position="160"/>
    </location>
</feature>
<keyword evidence="1" id="KW-0479">Metal-binding</keyword>
<dbReference type="PROSITE" id="PS52051">
    <property type="entry name" value="CXC_MSL2"/>
    <property type="match status" value="1"/>
</dbReference>
<comment type="caution">
    <text evidence="7">The sequence shown here is derived from an EMBL/GenBank/DDBJ whole genome shotgun (WGS) entry which is preliminary data.</text>
</comment>
<evidence type="ECO:0000259" key="6">
    <source>
        <dbReference type="PROSITE" id="PS52051"/>
    </source>
</evidence>
<dbReference type="InterPro" id="IPR013083">
    <property type="entry name" value="Znf_RING/FYVE/PHD"/>
</dbReference>
<feature type="region of interest" description="Disordered" evidence="5">
    <location>
        <begin position="147"/>
        <end position="182"/>
    </location>
</feature>
<protein>
    <recommendedName>
        <fullName evidence="6">CXC MSL2-type domain-containing protein</fullName>
    </recommendedName>
</protein>
<reference evidence="7 8" key="1">
    <citation type="submission" date="2022-05" db="EMBL/GenBank/DDBJ databases">
        <authorList>
            <consortium name="Genoscope - CEA"/>
            <person name="William W."/>
        </authorList>
    </citation>
    <scope>NUCLEOTIDE SEQUENCE [LARGE SCALE GENOMIC DNA]</scope>
</reference>
<name>A0ABN8NI08_9CNID</name>
<dbReference type="InterPro" id="IPR033467">
    <property type="entry name" value="Tesmin/TSO1-like_CXC"/>
</dbReference>
<evidence type="ECO:0000313" key="8">
    <source>
        <dbReference type="Proteomes" id="UP001159405"/>
    </source>
</evidence>
<evidence type="ECO:0000256" key="1">
    <source>
        <dbReference type="ARBA" id="ARBA00022723"/>
    </source>
</evidence>
<feature type="compositionally biased region" description="Basic residues" evidence="5">
    <location>
        <begin position="209"/>
        <end position="221"/>
    </location>
</feature>
<dbReference type="Pfam" id="PF16685">
    <property type="entry name" value="zf-RING_10"/>
    <property type="match status" value="1"/>
</dbReference>
<keyword evidence="3" id="KW-0862">Zinc</keyword>
<dbReference type="SUPFAM" id="SSF57850">
    <property type="entry name" value="RING/U-box"/>
    <property type="match status" value="1"/>
</dbReference>
<keyword evidence="8" id="KW-1185">Reference proteome</keyword>
<dbReference type="SMART" id="SM01114">
    <property type="entry name" value="CXC"/>
    <property type="match status" value="1"/>
</dbReference>
<keyword evidence="4" id="KW-0158">Chromosome</keyword>
<dbReference type="Proteomes" id="UP001159405">
    <property type="component" value="Unassembled WGS sequence"/>
</dbReference>
<dbReference type="EMBL" id="CALNXK010000019">
    <property type="protein sequence ID" value="CAH3107194.1"/>
    <property type="molecule type" value="Genomic_DNA"/>
</dbReference>
<feature type="domain" description="CXC MSL2-type" evidence="6">
    <location>
        <begin position="317"/>
        <end position="367"/>
    </location>
</feature>
<keyword evidence="4" id="KW-0539">Nucleus</keyword>
<evidence type="ECO:0000256" key="2">
    <source>
        <dbReference type="ARBA" id="ARBA00022771"/>
    </source>
</evidence>
<dbReference type="InterPro" id="IPR017907">
    <property type="entry name" value="Znf_RING_CS"/>
</dbReference>
<evidence type="ECO:0000256" key="4">
    <source>
        <dbReference type="PROSITE-ProRule" id="PRU01396"/>
    </source>
</evidence>
<dbReference type="PANTHER" id="PTHR16048:SF3">
    <property type="entry name" value="E3 UBIQUITIN-PROTEIN LIGASE MSL2"/>
    <property type="match status" value="1"/>
</dbReference>
<keyword evidence="2" id="KW-0863">Zinc-finger</keyword>
<evidence type="ECO:0000313" key="7">
    <source>
        <dbReference type="EMBL" id="CAH3107194.1"/>
    </source>
</evidence>
<organism evidence="7 8">
    <name type="scientific">Porites lobata</name>
    <dbReference type="NCBI Taxonomy" id="104759"/>
    <lineage>
        <taxon>Eukaryota</taxon>
        <taxon>Metazoa</taxon>
        <taxon>Cnidaria</taxon>
        <taxon>Anthozoa</taxon>
        <taxon>Hexacorallia</taxon>
        <taxon>Scleractinia</taxon>
        <taxon>Fungiina</taxon>
        <taxon>Poritidae</taxon>
        <taxon>Porites</taxon>
    </lineage>
</organism>
<dbReference type="Gene3D" id="3.30.40.10">
    <property type="entry name" value="Zinc/RING finger domain, C3HC4 (zinc finger)"/>
    <property type="match status" value="1"/>
</dbReference>